<dbReference type="Proteomes" id="UP000271624">
    <property type="component" value="Unassembled WGS sequence"/>
</dbReference>
<evidence type="ECO:0000313" key="2">
    <source>
        <dbReference type="Proteomes" id="UP000271624"/>
    </source>
</evidence>
<dbReference type="InterPro" id="IPR029068">
    <property type="entry name" value="Glyas_Bleomycin-R_OHBP_Dase"/>
</dbReference>
<sequence length="158" mass="17594">MIHHISISARNPERVAQALAEVMKAIVAPFPPHPGSYFVLPQDNYGTGIEVYPNGSELLPGEGSSSCQFAMNDNASQFTATHAAISVPTSIEEIEQIAEREGWRAVRCNRDDIFDVMEFWVENRLMIEFLTPEMASQYLAFVTNPEMIKSFMQAPALA</sequence>
<accession>A0A433VQJ4</accession>
<dbReference type="Gene3D" id="3.10.180.10">
    <property type="entry name" value="2,3-Dihydroxybiphenyl 1,2-Dioxygenase, domain 1"/>
    <property type="match status" value="1"/>
</dbReference>
<evidence type="ECO:0000313" key="1">
    <source>
        <dbReference type="EMBL" id="RUT08388.1"/>
    </source>
</evidence>
<organism evidence="1 2">
    <name type="scientific">Dulcicalothrix desertica PCC 7102</name>
    <dbReference type="NCBI Taxonomy" id="232991"/>
    <lineage>
        <taxon>Bacteria</taxon>
        <taxon>Bacillati</taxon>
        <taxon>Cyanobacteriota</taxon>
        <taxon>Cyanophyceae</taxon>
        <taxon>Nostocales</taxon>
        <taxon>Calotrichaceae</taxon>
        <taxon>Dulcicalothrix</taxon>
    </lineage>
</organism>
<dbReference type="AlphaFoldDB" id="A0A433VQJ4"/>
<keyword evidence="2" id="KW-1185">Reference proteome</keyword>
<reference evidence="1" key="1">
    <citation type="submission" date="2018-12" db="EMBL/GenBank/DDBJ databases">
        <authorList>
            <person name="Will S."/>
            <person name="Neumann-Schaal M."/>
            <person name="Henke P."/>
        </authorList>
    </citation>
    <scope>NUCLEOTIDE SEQUENCE</scope>
    <source>
        <strain evidence="1">PCC 7102</strain>
    </source>
</reference>
<reference evidence="1" key="2">
    <citation type="journal article" date="2019" name="Genome Biol. Evol.">
        <title>Day and night: Metabolic profiles and evolutionary relationships of six axenic non-marine cyanobacteria.</title>
        <authorList>
            <person name="Will S.E."/>
            <person name="Henke P."/>
            <person name="Boedeker C."/>
            <person name="Huang S."/>
            <person name="Brinkmann H."/>
            <person name="Rohde M."/>
            <person name="Jarek M."/>
            <person name="Friedl T."/>
            <person name="Seufert S."/>
            <person name="Schumacher M."/>
            <person name="Overmann J."/>
            <person name="Neumann-Schaal M."/>
            <person name="Petersen J."/>
        </authorList>
    </citation>
    <scope>NUCLEOTIDE SEQUENCE [LARGE SCALE GENOMIC DNA]</scope>
    <source>
        <strain evidence="1">PCC 7102</strain>
    </source>
</reference>
<dbReference type="OrthoDB" id="512901at2"/>
<proteinExistence type="predicted"/>
<protein>
    <recommendedName>
        <fullName evidence="3">VOC domain-containing protein</fullName>
    </recommendedName>
</protein>
<dbReference type="RefSeq" id="WP_127080194.1">
    <property type="nucleotide sequence ID" value="NZ_RSCL01000003.1"/>
</dbReference>
<gene>
    <name evidence="1" type="ORF">DSM106972_015560</name>
</gene>
<evidence type="ECO:0008006" key="3">
    <source>
        <dbReference type="Google" id="ProtNLM"/>
    </source>
</evidence>
<dbReference type="EMBL" id="RSCL01000003">
    <property type="protein sequence ID" value="RUT08388.1"/>
    <property type="molecule type" value="Genomic_DNA"/>
</dbReference>
<name>A0A433VQJ4_9CYAN</name>
<comment type="caution">
    <text evidence="1">The sequence shown here is derived from an EMBL/GenBank/DDBJ whole genome shotgun (WGS) entry which is preliminary data.</text>
</comment>
<dbReference type="SUPFAM" id="SSF54593">
    <property type="entry name" value="Glyoxalase/Bleomycin resistance protein/Dihydroxybiphenyl dioxygenase"/>
    <property type="match status" value="1"/>
</dbReference>